<feature type="signal peptide" evidence="2">
    <location>
        <begin position="1"/>
        <end position="20"/>
    </location>
</feature>
<feature type="compositionally biased region" description="Polar residues" evidence="1">
    <location>
        <begin position="125"/>
        <end position="139"/>
    </location>
</feature>
<evidence type="ECO:0000256" key="2">
    <source>
        <dbReference type="SAM" id="SignalP"/>
    </source>
</evidence>
<comment type="caution">
    <text evidence="3">The sequence shown here is derived from an EMBL/GenBank/DDBJ whole genome shotgun (WGS) entry which is preliminary data.</text>
</comment>
<feature type="chain" id="PRO_5047043351" description="MmpS family membrane protein" evidence="2">
    <location>
        <begin position="21"/>
        <end position="139"/>
    </location>
</feature>
<dbReference type="Gene3D" id="2.60.40.2880">
    <property type="entry name" value="MmpS1-5, C-terminal soluble domain"/>
    <property type="match status" value="1"/>
</dbReference>
<dbReference type="Proteomes" id="UP001499947">
    <property type="component" value="Unassembled WGS sequence"/>
</dbReference>
<feature type="region of interest" description="Disordered" evidence="1">
    <location>
        <begin position="118"/>
        <end position="139"/>
    </location>
</feature>
<dbReference type="EMBL" id="BAAALR010000051">
    <property type="protein sequence ID" value="GAA1699894.1"/>
    <property type="molecule type" value="Genomic_DNA"/>
</dbReference>
<evidence type="ECO:0000256" key="1">
    <source>
        <dbReference type="SAM" id="MobiDB-lite"/>
    </source>
</evidence>
<gene>
    <name evidence="3" type="ORF">GCM10009680_45520</name>
</gene>
<reference evidence="3 4" key="1">
    <citation type="journal article" date="2019" name="Int. J. Syst. Evol. Microbiol.">
        <title>The Global Catalogue of Microorganisms (GCM) 10K type strain sequencing project: providing services to taxonomists for standard genome sequencing and annotation.</title>
        <authorList>
            <consortium name="The Broad Institute Genomics Platform"/>
            <consortium name="The Broad Institute Genome Sequencing Center for Infectious Disease"/>
            <person name="Wu L."/>
            <person name="Ma J."/>
        </authorList>
    </citation>
    <scope>NUCLEOTIDE SEQUENCE [LARGE SCALE GENOMIC DNA]</scope>
    <source>
        <strain evidence="3 4">JCM 13244</strain>
    </source>
</reference>
<keyword evidence="4" id="KW-1185">Reference proteome</keyword>
<evidence type="ECO:0008006" key="5">
    <source>
        <dbReference type="Google" id="ProtNLM"/>
    </source>
</evidence>
<proteinExistence type="predicted"/>
<dbReference type="PROSITE" id="PS51257">
    <property type="entry name" value="PROKAR_LIPOPROTEIN"/>
    <property type="match status" value="1"/>
</dbReference>
<evidence type="ECO:0000313" key="4">
    <source>
        <dbReference type="Proteomes" id="UP001499947"/>
    </source>
</evidence>
<evidence type="ECO:0000313" key="3">
    <source>
        <dbReference type="EMBL" id="GAA1699894.1"/>
    </source>
</evidence>
<dbReference type="InterPro" id="IPR038468">
    <property type="entry name" value="MmpS_C"/>
</dbReference>
<accession>A0ABN2I7C6</accession>
<sequence>MRTFKAAACLAVMVALLAGCSDDGGTSKADGGGMVTVEFKVTGDSPASVYIPGINSSLYTDTKKSGGDADLDLENVKTPWSKKFKVKPGRSLSLQAGSVDPKKEIGCQIFVDGKLKDEETKKNKPGSTLTAGCSGTTPV</sequence>
<keyword evidence="2" id="KW-0732">Signal</keyword>
<name>A0ABN2I7C6_9ACTN</name>
<organism evidence="3 4">
    <name type="scientific">Streptomyces yatensis</name>
    <dbReference type="NCBI Taxonomy" id="155177"/>
    <lineage>
        <taxon>Bacteria</taxon>
        <taxon>Bacillati</taxon>
        <taxon>Actinomycetota</taxon>
        <taxon>Actinomycetes</taxon>
        <taxon>Kitasatosporales</taxon>
        <taxon>Streptomycetaceae</taxon>
        <taxon>Streptomyces</taxon>
        <taxon>Streptomyces violaceusniger group</taxon>
    </lineage>
</organism>
<protein>
    <recommendedName>
        <fullName evidence="5">MmpS family membrane protein</fullName>
    </recommendedName>
</protein>